<dbReference type="Proteomes" id="UP001163947">
    <property type="component" value="Chromosome"/>
</dbReference>
<keyword evidence="2" id="KW-0812">Transmembrane</keyword>
<name>A0AA46PM51_9NOCA</name>
<dbReference type="AlphaFoldDB" id="A0AA46PM51"/>
<evidence type="ECO:0000313" key="5">
    <source>
        <dbReference type="Proteomes" id="UP001163947"/>
    </source>
</evidence>
<feature type="compositionally biased region" description="Basic and acidic residues" evidence="1">
    <location>
        <begin position="31"/>
        <end position="47"/>
    </location>
</feature>
<keyword evidence="4" id="KW-0378">Hydrolase</keyword>
<evidence type="ECO:0000256" key="1">
    <source>
        <dbReference type="SAM" id="MobiDB-lite"/>
    </source>
</evidence>
<dbReference type="InterPro" id="IPR013830">
    <property type="entry name" value="SGNH_hydro"/>
</dbReference>
<sequence length="313" mass="33340">MAIAGGAVFVFYRRRRARRDHPSPPAAPRRRALEIRSTDSESRRADFRYSPGRSQGGKGATSRRARWDLAAMVSALAIAIGLVFVSGPMYTADAPSTRPSPEINRLNVAGDSRPSALFIGDSYTGGTGLAEMSYACTTAVRMGWLCNLAAVPGTGYISGGPANRFVVDEYIGRSTSFAERIPRLATVYAPDVVVLDGGRNDLFPPTEDVFRAMVATVEDVRRTWPAATVVFVRPRLLADPSDDLGFDDEFMARLAAEPAAEGVLFVDPIAPLSGTDTSALLAADRKHPNPLGVQAIGAALTDSLEALGPGVRS</sequence>
<evidence type="ECO:0000259" key="3">
    <source>
        <dbReference type="Pfam" id="PF13472"/>
    </source>
</evidence>
<gene>
    <name evidence="4" type="ORF">OCS65_21515</name>
</gene>
<dbReference type="Gene3D" id="3.40.50.1110">
    <property type="entry name" value="SGNH hydrolase"/>
    <property type="match status" value="1"/>
</dbReference>
<keyword evidence="2" id="KW-0472">Membrane</keyword>
<dbReference type="EMBL" id="CP106982">
    <property type="protein sequence ID" value="UYF93022.1"/>
    <property type="molecule type" value="Genomic_DNA"/>
</dbReference>
<feature type="region of interest" description="Disordered" evidence="1">
    <location>
        <begin position="18"/>
        <end position="61"/>
    </location>
</feature>
<dbReference type="CDD" id="cd00229">
    <property type="entry name" value="SGNH_hydrolase"/>
    <property type="match status" value="1"/>
</dbReference>
<dbReference type="GO" id="GO:0016787">
    <property type="term" value="F:hydrolase activity"/>
    <property type="evidence" value="ECO:0007669"/>
    <property type="project" value="UniProtKB-KW"/>
</dbReference>
<dbReference type="GeneID" id="83623053"/>
<protein>
    <submittedName>
        <fullName evidence="4">SGNH/GDSL hydrolase family protein</fullName>
    </submittedName>
</protein>
<dbReference type="Pfam" id="PF13472">
    <property type="entry name" value="Lipase_GDSL_2"/>
    <property type="match status" value="1"/>
</dbReference>
<feature type="domain" description="SGNH hydrolase-type esterase" evidence="3">
    <location>
        <begin position="118"/>
        <end position="294"/>
    </location>
</feature>
<proteinExistence type="predicted"/>
<dbReference type="RefSeq" id="WP_232334096.1">
    <property type="nucleotide sequence ID" value="NZ_CP069306.1"/>
</dbReference>
<keyword evidence="2" id="KW-1133">Transmembrane helix</keyword>
<feature type="transmembrane region" description="Helical" evidence="2">
    <location>
        <begin position="69"/>
        <end position="90"/>
    </location>
</feature>
<evidence type="ECO:0000256" key="2">
    <source>
        <dbReference type="SAM" id="Phobius"/>
    </source>
</evidence>
<dbReference type="SUPFAM" id="SSF52266">
    <property type="entry name" value="SGNH hydrolase"/>
    <property type="match status" value="1"/>
</dbReference>
<dbReference type="InterPro" id="IPR036514">
    <property type="entry name" value="SGNH_hydro_sf"/>
</dbReference>
<organism evidence="4 5">
    <name type="scientific">Rhodococcus aetherivorans</name>
    <dbReference type="NCBI Taxonomy" id="191292"/>
    <lineage>
        <taxon>Bacteria</taxon>
        <taxon>Bacillati</taxon>
        <taxon>Actinomycetota</taxon>
        <taxon>Actinomycetes</taxon>
        <taxon>Mycobacteriales</taxon>
        <taxon>Nocardiaceae</taxon>
        <taxon>Rhodococcus</taxon>
    </lineage>
</organism>
<evidence type="ECO:0000313" key="4">
    <source>
        <dbReference type="EMBL" id="UYF93022.1"/>
    </source>
</evidence>
<reference evidence="4" key="1">
    <citation type="submission" date="2022-09" db="EMBL/GenBank/DDBJ databases">
        <title>The genome sequence of Rhodococcus aetherivorans N1.</title>
        <authorList>
            <person name="Jiang W."/>
        </authorList>
    </citation>
    <scope>NUCLEOTIDE SEQUENCE</scope>
    <source>
        <strain evidence="4">N1</strain>
    </source>
</reference>
<accession>A0AA46PM51</accession>